<keyword evidence="2" id="KW-1185">Reference proteome</keyword>
<evidence type="ECO:0000313" key="1">
    <source>
        <dbReference type="EMBL" id="KAK2191049.1"/>
    </source>
</evidence>
<evidence type="ECO:0000313" key="2">
    <source>
        <dbReference type="Proteomes" id="UP001209878"/>
    </source>
</evidence>
<protein>
    <submittedName>
        <fullName evidence="1">Uncharacterized protein</fullName>
    </submittedName>
</protein>
<dbReference type="AlphaFoldDB" id="A0AAD9UIT1"/>
<dbReference type="Proteomes" id="UP001209878">
    <property type="component" value="Unassembled WGS sequence"/>
</dbReference>
<dbReference type="EMBL" id="JAODUO010000061">
    <property type="protein sequence ID" value="KAK2191049.1"/>
    <property type="molecule type" value="Genomic_DNA"/>
</dbReference>
<sequence>MTSLAYLPTVTPYVGRHVTFRVTGHVIGHVTGPPLSDSSRAAASPDADTHDCLRCRRGCPWSRGVYVHPSVCLPYDAIADHLHHPSLMRQTKPACALGLGRAPYSGCGVAAKYAPYLALAVISPPSVRIWHAYNGIVRHGSSPRNISVAPCPWDQSALSSSLAGQTTT</sequence>
<proteinExistence type="predicted"/>
<comment type="caution">
    <text evidence="1">The sequence shown here is derived from an EMBL/GenBank/DDBJ whole genome shotgun (WGS) entry which is preliminary data.</text>
</comment>
<gene>
    <name evidence="1" type="ORF">NP493_60g00028</name>
</gene>
<organism evidence="1 2">
    <name type="scientific">Ridgeia piscesae</name>
    <name type="common">Tubeworm</name>
    <dbReference type="NCBI Taxonomy" id="27915"/>
    <lineage>
        <taxon>Eukaryota</taxon>
        <taxon>Metazoa</taxon>
        <taxon>Spiralia</taxon>
        <taxon>Lophotrochozoa</taxon>
        <taxon>Annelida</taxon>
        <taxon>Polychaeta</taxon>
        <taxon>Sedentaria</taxon>
        <taxon>Canalipalpata</taxon>
        <taxon>Sabellida</taxon>
        <taxon>Siboglinidae</taxon>
        <taxon>Ridgeia</taxon>
    </lineage>
</organism>
<accession>A0AAD9UIT1</accession>
<name>A0AAD9UIT1_RIDPI</name>
<reference evidence="1" key="1">
    <citation type="journal article" date="2023" name="Mol. Biol. Evol.">
        <title>Third-Generation Sequencing Reveals the Adaptive Role of the Epigenome in Three Deep-Sea Polychaetes.</title>
        <authorList>
            <person name="Perez M."/>
            <person name="Aroh O."/>
            <person name="Sun Y."/>
            <person name="Lan Y."/>
            <person name="Juniper S.K."/>
            <person name="Young C.R."/>
            <person name="Angers B."/>
            <person name="Qian P.Y."/>
        </authorList>
    </citation>
    <scope>NUCLEOTIDE SEQUENCE</scope>
    <source>
        <strain evidence="1">R07B-5</strain>
    </source>
</reference>